<evidence type="ECO:0000313" key="4">
    <source>
        <dbReference type="Proteomes" id="UP001054902"/>
    </source>
</evidence>
<evidence type="ECO:0000313" key="3">
    <source>
        <dbReference type="EMBL" id="GFH49578.1"/>
    </source>
</evidence>
<feature type="compositionally biased region" description="Basic and acidic residues" evidence="2">
    <location>
        <begin position="465"/>
        <end position="491"/>
    </location>
</feature>
<feature type="region of interest" description="Disordered" evidence="2">
    <location>
        <begin position="374"/>
        <end position="446"/>
    </location>
</feature>
<protein>
    <submittedName>
        <fullName evidence="3">Uncharacterized protein</fullName>
    </submittedName>
</protein>
<feature type="compositionally biased region" description="Polar residues" evidence="2">
    <location>
        <begin position="422"/>
        <end position="431"/>
    </location>
</feature>
<feature type="coiled-coil region" evidence="1">
    <location>
        <begin position="129"/>
        <end position="198"/>
    </location>
</feature>
<evidence type="ECO:0000256" key="1">
    <source>
        <dbReference type="SAM" id="Coils"/>
    </source>
</evidence>
<comment type="caution">
    <text evidence="3">The sequence shown here is derived from an EMBL/GenBank/DDBJ whole genome shotgun (WGS) entry which is preliminary data.</text>
</comment>
<dbReference type="EMBL" id="BLLK01000038">
    <property type="protein sequence ID" value="GFH49578.1"/>
    <property type="molecule type" value="Genomic_DNA"/>
</dbReference>
<dbReference type="AlphaFoldDB" id="A0AAD3H4C6"/>
<organism evidence="3 4">
    <name type="scientific">Chaetoceros tenuissimus</name>
    <dbReference type="NCBI Taxonomy" id="426638"/>
    <lineage>
        <taxon>Eukaryota</taxon>
        <taxon>Sar</taxon>
        <taxon>Stramenopiles</taxon>
        <taxon>Ochrophyta</taxon>
        <taxon>Bacillariophyta</taxon>
        <taxon>Coscinodiscophyceae</taxon>
        <taxon>Chaetocerotophycidae</taxon>
        <taxon>Chaetocerotales</taxon>
        <taxon>Chaetocerotaceae</taxon>
        <taxon>Chaetoceros</taxon>
    </lineage>
</organism>
<name>A0AAD3H4C6_9STRA</name>
<accession>A0AAD3H4C6</accession>
<evidence type="ECO:0000256" key="2">
    <source>
        <dbReference type="SAM" id="MobiDB-lite"/>
    </source>
</evidence>
<keyword evidence="1" id="KW-0175">Coiled coil</keyword>
<feature type="region of interest" description="Disordered" evidence="2">
    <location>
        <begin position="1"/>
        <end position="20"/>
    </location>
</feature>
<keyword evidence="4" id="KW-1185">Reference proteome</keyword>
<feature type="compositionally biased region" description="Polar residues" evidence="2">
    <location>
        <begin position="379"/>
        <end position="390"/>
    </location>
</feature>
<gene>
    <name evidence="3" type="ORF">CTEN210_06054</name>
</gene>
<feature type="region of interest" description="Disordered" evidence="2">
    <location>
        <begin position="458"/>
        <end position="515"/>
    </location>
</feature>
<reference evidence="3 4" key="1">
    <citation type="journal article" date="2021" name="Sci. Rep.">
        <title>The genome of the diatom Chaetoceros tenuissimus carries an ancient integrated fragment of an extant virus.</title>
        <authorList>
            <person name="Hongo Y."/>
            <person name="Kimura K."/>
            <person name="Takaki Y."/>
            <person name="Yoshida Y."/>
            <person name="Baba S."/>
            <person name="Kobayashi G."/>
            <person name="Nagasaki K."/>
            <person name="Hano T."/>
            <person name="Tomaru Y."/>
        </authorList>
    </citation>
    <scope>NUCLEOTIDE SEQUENCE [LARGE SCALE GENOMIC DNA]</scope>
    <source>
        <strain evidence="3 4">NIES-3715</strain>
    </source>
</reference>
<dbReference type="SUPFAM" id="SSF90257">
    <property type="entry name" value="Myosin rod fragments"/>
    <property type="match status" value="1"/>
</dbReference>
<dbReference type="Proteomes" id="UP001054902">
    <property type="component" value="Unassembled WGS sequence"/>
</dbReference>
<sequence length="515" mass="57978">MDGPGETSIPLEEEKTKRSALNVSFVDEDELENASVGVSRRDASLLRRHSEGNIDPKVERSGSFALSKSISEKILQLGVSNSQKQVDMSSPNYCIRSDLDSTAKTAIVDSHTSYRQDIDEEITQLKFQLVKFQALADSLEHQLKQKDSQNDCLGQQLFLVTDQRNDHSKRLTELETVISHLQDNVRESALERVELQAKLHSFTEENLKLRHATKRYKGECRKLKKDLEYANDDLEGKSMTIQGLKSENDWLKNQLWTGKENGDVDSDDSEKGVAITGMKEFLTTSSSYRSRRRRKSTRYKELDDGIIPDKREEIDQITIDAEDLVTLPQTDGEDRTAGYTSLTDFQLRSATESGVDRKKNRKNDNKSEFISRLAERHGVSQTDDSSTQGANLVPRRNKSFKSQHSSSFKTLPLDSSDKKPSFRSTLSSMSLRETEEEQDPKDAANNTWSIWGIFGGTGGTSKVGDQGEDKTKELSDSSHSSEEFIQNRKQNDLSTPGKFKEPKSGVLMPKRFGAA</sequence>
<proteinExistence type="predicted"/>